<dbReference type="Pfam" id="PF10014">
    <property type="entry name" value="2OG-Fe_Oxy_2"/>
    <property type="match status" value="1"/>
</dbReference>
<accession>A0ABS7YS43</accession>
<keyword evidence="1" id="KW-0560">Oxidoreductase</keyword>
<gene>
    <name evidence="1" type="ORF">LDJ79_20515</name>
</gene>
<evidence type="ECO:0000313" key="2">
    <source>
        <dbReference type="Proteomes" id="UP001199044"/>
    </source>
</evidence>
<evidence type="ECO:0000313" key="1">
    <source>
        <dbReference type="EMBL" id="MCA2018512.1"/>
    </source>
</evidence>
<dbReference type="InterPro" id="IPR018724">
    <property type="entry name" value="2OG-Fe_dioxygenase"/>
</dbReference>
<keyword evidence="2" id="KW-1185">Reference proteome</keyword>
<protein>
    <submittedName>
        <fullName evidence="1">2OG-Fe dioxygenase family protein</fullName>
    </submittedName>
</protein>
<dbReference type="Gene3D" id="2.60.120.620">
    <property type="entry name" value="q2cbj1_9rhob like domain"/>
    <property type="match status" value="1"/>
</dbReference>
<comment type="caution">
    <text evidence="1">The sequence shown here is derived from an EMBL/GenBank/DDBJ whole genome shotgun (WGS) entry which is preliminary data.</text>
</comment>
<sequence length="212" mass="24544">MMHHHDHTMNLSQLTHGAVHQLAPSFAYLPHTEHADGEFRLRRYSVIQFYHGDVVETSKHDFVQSSKINHYQGNIKRHFEPLLNSTLHSEGLREMCDLFVSHNELPDGQEIEIHQMRIASVFDETLVSPEGVHQDGFDHIAIIGIDRHNIVGGEIMLYRDNHEAPFFRKVLENGEVAMLADRELWHNACPIRAIDHNEEGHMDLFVLTARRH</sequence>
<dbReference type="GO" id="GO:0051213">
    <property type="term" value="F:dioxygenase activity"/>
    <property type="evidence" value="ECO:0007669"/>
    <property type="project" value="UniProtKB-KW"/>
</dbReference>
<organism evidence="1 2">
    <name type="scientific">Vibrio tritonius</name>
    <dbReference type="NCBI Taxonomy" id="1435069"/>
    <lineage>
        <taxon>Bacteria</taxon>
        <taxon>Pseudomonadati</taxon>
        <taxon>Pseudomonadota</taxon>
        <taxon>Gammaproteobacteria</taxon>
        <taxon>Vibrionales</taxon>
        <taxon>Vibrionaceae</taxon>
        <taxon>Vibrio</taxon>
    </lineage>
</organism>
<proteinExistence type="predicted"/>
<name>A0ABS7YS43_9VIBR</name>
<keyword evidence="1" id="KW-0223">Dioxygenase</keyword>
<dbReference type="Proteomes" id="UP001199044">
    <property type="component" value="Unassembled WGS sequence"/>
</dbReference>
<dbReference type="RefSeq" id="WP_225251898.1">
    <property type="nucleotide sequence ID" value="NZ_JAIWIU010000176.1"/>
</dbReference>
<reference evidence="2" key="1">
    <citation type="submission" date="2023-07" db="EMBL/GenBank/DDBJ databases">
        <title>Molecular identification of indigenous halophilic bacteria isolated from red sea cost, biodegradation of synthetic dyes and assessment of degraded metabolite toxicity.</title>
        <authorList>
            <person name="Chaieb K."/>
            <person name="Altayb H.N."/>
        </authorList>
    </citation>
    <scope>NUCLEOTIDE SEQUENCE [LARGE SCALE GENOMIC DNA]</scope>
    <source>
        <strain evidence="2">K20</strain>
    </source>
</reference>
<dbReference type="EMBL" id="JAIWIU010000176">
    <property type="protein sequence ID" value="MCA2018512.1"/>
    <property type="molecule type" value="Genomic_DNA"/>
</dbReference>